<reference evidence="2 3" key="1">
    <citation type="submission" date="2024-09" db="EMBL/GenBank/DDBJ databases">
        <title>Chromosome-scale assembly of Riccia sorocarpa.</title>
        <authorList>
            <person name="Paukszto L."/>
        </authorList>
    </citation>
    <scope>NUCLEOTIDE SEQUENCE [LARGE SCALE GENOMIC DNA]</scope>
    <source>
        <strain evidence="2">LP-2024</strain>
        <tissue evidence="2">Aerial parts of the thallus</tissue>
    </source>
</reference>
<evidence type="ECO:0000313" key="3">
    <source>
        <dbReference type="Proteomes" id="UP001633002"/>
    </source>
</evidence>
<proteinExistence type="predicted"/>
<dbReference type="AlphaFoldDB" id="A0ABD3GI15"/>
<keyword evidence="1" id="KW-1133">Transmembrane helix</keyword>
<keyword evidence="1" id="KW-0812">Transmembrane</keyword>
<keyword evidence="1" id="KW-0472">Membrane</keyword>
<accession>A0ABD3GI15</accession>
<organism evidence="2 3">
    <name type="scientific">Riccia sorocarpa</name>
    <dbReference type="NCBI Taxonomy" id="122646"/>
    <lineage>
        <taxon>Eukaryota</taxon>
        <taxon>Viridiplantae</taxon>
        <taxon>Streptophyta</taxon>
        <taxon>Embryophyta</taxon>
        <taxon>Marchantiophyta</taxon>
        <taxon>Marchantiopsida</taxon>
        <taxon>Marchantiidae</taxon>
        <taxon>Marchantiales</taxon>
        <taxon>Ricciaceae</taxon>
        <taxon>Riccia</taxon>
    </lineage>
</organism>
<comment type="caution">
    <text evidence="2">The sequence shown here is derived from an EMBL/GenBank/DDBJ whole genome shotgun (WGS) entry which is preliminary data.</text>
</comment>
<name>A0ABD3GI15_9MARC</name>
<sequence length="241" mass="25764">MSITGFGDTAVFNESETISILVLGTFLAFVWAVLWILSTVLGLLGIVLWGVFTTVAHSFAAPNPAKPSDHEAEPSTWTCVESQLSVGSGSNLDASRRISASISSHVLRTSRARSRETHTSRFHNRRFGTDNLAYGELTFAAQNPASDHEAEPPTWTCVESQLSAGGDSNLNASRRVSASISSHILRISQTRSGVESQLSAGGGSNLNASRRLLSRVTSYAYLEQGLAWSLNSLLVVAVAVI</sequence>
<gene>
    <name evidence="2" type="ORF">R1sor_027494</name>
</gene>
<evidence type="ECO:0000313" key="2">
    <source>
        <dbReference type="EMBL" id="KAL3677546.1"/>
    </source>
</evidence>
<dbReference type="EMBL" id="JBJQOH010000008">
    <property type="protein sequence ID" value="KAL3677546.1"/>
    <property type="molecule type" value="Genomic_DNA"/>
</dbReference>
<dbReference type="Proteomes" id="UP001633002">
    <property type="component" value="Unassembled WGS sequence"/>
</dbReference>
<feature type="transmembrane region" description="Helical" evidence="1">
    <location>
        <begin position="20"/>
        <end position="52"/>
    </location>
</feature>
<evidence type="ECO:0000256" key="1">
    <source>
        <dbReference type="SAM" id="Phobius"/>
    </source>
</evidence>
<keyword evidence="3" id="KW-1185">Reference proteome</keyword>
<protein>
    <submittedName>
        <fullName evidence="2">Uncharacterized protein</fullName>
    </submittedName>
</protein>